<dbReference type="EMBL" id="JAVHUY010000004">
    <property type="protein sequence ID" value="MDQ7904039.1"/>
    <property type="molecule type" value="Genomic_DNA"/>
</dbReference>
<dbReference type="InterPro" id="IPR036388">
    <property type="entry name" value="WH-like_DNA-bd_sf"/>
</dbReference>
<evidence type="ECO:0000256" key="6">
    <source>
        <dbReference type="RuleBase" id="RU000716"/>
    </source>
</evidence>
<gene>
    <name evidence="9" type="ORF">RB614_05820</name>
</gene>
<evidence type="ECO:0000259" key="8">
    <source>
        <dbReference type="Pfam" id="PF08281"/>
    </source>
</evidence>
<keyword evidence="3 6" id="KW-0731">Sigma factor</keyword>
<dbReference type="Gene3D" id="1.10.1740.10">
    <property type="match status" value="1"/>
</dbReference>
<evidence type="ECO:0000256" key="1">
    <source>
        <dbReference type="ARBA" id="ARBA00010641"/>
    </source>
</evidence>
<comment type="caution">
    <text evidence="9">The sequence shown here is derived from an EMBL/GenBank/DDBJ whole genome shotgun (WGS) entry which is preliminary data.</text>
</comment>
<evidence type="ECO:0000256" key="5">
    <source>
        <dbReference type="ARBA" id="ARBA00023163"/>
    </source>
</evidence>
<dbReference type="CDD" id="cd06171">
    <property type="entry name" value="Sigma70_r4"/>
    <property type="match status" value="1"/>
</dbReference>
<dbReference type="InterPro" id="IPR013249">
    <property type="entry name" value="RNA_pol_sigma70_r4_t2"/>
</dbReference>
<keyword evidence="4 6" id="KW-0238">DNA-binding</keyword>
<evidence type="ECO:0000313" key="9">
    <source>
        <dbReference type="EMBL" id="MDQ7904039.1"/>
    </source>
</evidence>
<dbReference type="Proteomes" id="UP001230908">
    <property type="component" value="Unassembled WGS sequence"/>
</dbReference>
<proteinExistence type="inferred from homology"/>
<dbReference type="InterPro" id="IPR013325">
    <property type="entry name" value="RNA_pol_sigma_r2"/>
</dbReference>
<keyword evidence="2 6" id="KW-0805">Transcription regulation</keyword>
<name>A0ABU0ZAF4_9ACTN</name>
<dbReference type="SUPFAM" id="SSF88946">
    <property type="entry name" value="Sigma2 domain of RNA polymerase sigma factors"/>
    <property type="match status" value="1"/>
</dbReference>
<dbReference type="SUPFAM" id="SSF88659">
    <property type="entry name" value="Sigma3 and sigma4 domains of RNA polymerase sigma factors"/>
    <property type="match status" value="1"/>
</dbReference>
<feature type="domain" description="RNA polymerase sigma factor 70 region 4 type 2" evidence="8">
    <location>
        <begin position="120"/>
        <end position="172"/>
    </location>
</feature>
<dbReference type="PROSITE" id="PS01063">
    <property type="entry name" value="SIGMA70_ECF"/>
    <property type="match status" value="1"/>
</dbReference>
<evidence type="ECO:0000256" key="4">
    <source>
        <dbReference type="ARBA" id="ARBA00023125"/>
    </source>
</evidence>
<evidence type="ECO:0000256" key="2">
    <source>
        <dbReference type="ARBA" id="ARBA00023015"/>
    </source>
</evidence>
<keyword evidence="10" id="KW-1185">Reference proteome</keyword>
<evidence type="ECO:0000259" key="7">
    <source>
        <dbReference type="Pfam" id="PF04542"/>
    </source>
</evidence>
<dbReference type="Pfam" id="PF04542">
    <property type="entry name" value="Sigma70_r2"/>
    <property type="match status" value="1"/>
</dbReference>
<organism evidence="9 10">
    <name type="scientific">Phytohabitans maris</name>
    <dbReference type="NCBI Taxonomy" id="3071409"/>
    <lineage>
        <taxon>Bacteria</taxon>
        <taxon>Bacillati</taxon>
        <taxon>Actinomycetota</taxon>
        <taxon>Actinomycetes</taxon>
        <taxon>Micromonosporales</taxon>
        <taxon>Micromonosporaceae</taxon>
    </lineage>
</organism>
<dbReference type="RefSeq" id="WP_308711313.1">
    <property type="nucleotide sequence ID" value="NZ_JAVHUY010000004.1"/>
</dbReference>
<dbReference type="InterPro" id="IPR013324">
    <property type="entry name" value="RNA_pol_sigma_r3/r4-like"/>
</dbReference>
<dbReference type="PANTHER" id="PTHR43133:SF62">
    <property type="entry name" value="RNA POLYMERASE SIGMA FACTOR SIGZ"/>
    <property type="match status" value="1"/>
</dbReference>
<dbReference type="InterPro" id="IPR014284">
    <property type="entry name" value="RNA_pol_sigma-70_dom"/>
</dbReference>
<sequence>MTFAVALSDESLIVGMALGDTDAMAAFVRRFQARVFGLALSVVGDPGLAEEVAQDAFMRAWRHAGDYDPRRARVVTWLLTITRNLAVDAIRLRRDRPVDPQRLLVALREEMDDPGYDGAEWLRAGLRELPTDQARPVVLAVAYGWTAKEIAELEGIPLGTAKTRIRRGLARLRQALGVTDG</sequence>
<reference evidence="9 10" key="1">
    <citation type="submission" date="2023-08" db="EMBL/GenBank/DDBJ databases">
        <title>Phytohabitans sansha sp. nov., isolated from marine sediment.</title>
        <authorList>
            <person name="Zhao Y."/>
            <person name="Yi K."/>
        </authorList>
    </citation>
    <scope>NUCLEOTIDE SEQUENCE [LARGE SCALE GENOMIC DNA]</scope>
    <source>
        <strain evidence="9 10">ZYX-F-186</strain>
    </source>
</reference>
<evidence type="ECO:0000256" key="3">
    <source>
        <dbReference type="ARBA" id="ARBA00023082"/>
    </source>
</evidence>
<dbReference type="Pfam" id="PF08281">
    <property type="entry name" value="Sigma70_r4_2"/>
    <property type="match status" value="1"/>
</dbReference>
<dbReference type="InterPro" id="IPR000838">
    <property type="entry name" value="RNA_pol_sigma70_ECF_CS"/>
</dbReference>
<evidence type="ECO:0000313" key="10">
    <source>
        <dbReference type="Proteomes" id="UP001230908"/>
    </source>
</evidence>
<dbReference type="Gene3D" id="1.10.10.10">
    <property type="entry name" value="Winged helix-like DNA-binding domain superfamily/Winged helix DNA-binding domain"/>
    <property type="match status" value="1"/>
</dbReference>
<accession>A0ABU0ZAF4</accession>
<feature type="domain" description="RNA polymerase sigma-70 region 2" evidence="7">
    <location>
        <begin position="27"/>
        <end position="94"/>
    </location>
</feature>
<comment type="similarity">
    <text evidence="1 6">Belongs to the sigma-70 factor family. ECF subfamily.</text>
</comment>
<protein>
    <recommendedName>
        <fullName evidence="6">RNA polymerase sigma factor</fullName>
    </recommendedName>
</protein>
<keyword evidence="5 6" id="KW-0804">Transcription</keyword>
<dbReference type="PANTHER" id="PTHR43133">
    <property type="entry name" value="RNA POLYMERASE ECF-TYPE SIGMA FACTO"/>
    <property type="match status" value="1"/>
</dbReference>
<dbReference type="InterPro" id="IPR039425">
    <property type="entry name" value="RNA_pol_sigma-70-like"/>
</dbReference>
<dbReference type="InterPro" id="IPR007627">
    <property type="entry name" value="RNA_pol_sigma70_r2"/>
</dbReference>
<dbReference type="NCBIfam" id="TIGR02937">
    <property type="entry name" value="sigma70-ECF"/>
    <property type="match status" value="1"/>
</dbReference>